<accession>A0A368UBE5</accession>
<reference evidence="1 2" key="1">
    <citation type="journal article" date="2018" name="Sci. Rep.">
        <title>Network-guided genomic and metagenomic analysis of the faecal microbiota of the critically endangered kakapo.</title>
        <authorList>
            <person name="Waite D.W."/>
            <person name="Dsouza M."/>
            <person name="Sekiguchi Y."/>
            <person name="Hugenholtz P."/>
            <person name="Taylor M.W."/>
        </authorList>
    </citation>
    <scope>NUCLEOTIDE SEQUENCE [LARGE SCALE GENOMIC DNA]</scope>
    <source>
        <strain evidence="1 2">BI02</strain>
    </source>
</reference>
<proteinExistence type="predicted"/>
<organism evidence="1 2">
    <name type="scientific">Streptococcus gallolyticus</name>
    <dbReference type="NCBI Taxonomy" id="315405"/>
    <lineage>
        <taxon>Bacteria</taxon>
        <taxon>Bacillati</taxon>
        <taxon>Bacillota</taxon>
        <taxon>Bacilli</taxon>
        <taxon>Lactobacillales</taxon>
        <taxon>Streptococcaceae</taxon>
        <taxon>Streptococcus</taxon>
    </lineage>
</organism>
<evidence type="ECO:0008006" key="3">
    <source>
        <dbReference type="Google" id="ProtNLM"/>
    </source>
</evidence>
<gene>
    <name evidence="1" type="ORF">CAC02_09190</name>
</gene>
<sequence>MSRLKGITVTLLGETVKGKDPFGKEIIEESEINIENVLVVPATTDDIKNQLNIDGKKVEYTLAIPKNDTNDWTDKKVIFFGQTWHTVGIPLEGISDLIPLEWNRKVTVERYE</sequence>
<comment type="caution">
    <text evidence="1">The sequence shown here is derived from an EMBL/GenBank/DDBJ whole genome shotgun (WGS) entry which is preliminary data.</text>
</comment>
<evidence type="ECO:0000313" key="2">
    <source>
        <dbReference type="Proteomes" id="UP000253215"/>
    </source>
</evidence>
<dbReference type="Proteomes" id="UP000253215">
    <property type="component" value="Unassembled WGS sequence"/>
</dbReference>
<protein>
    <recommendedName>
        <fullName evidence="3">Phage protein</fullName>
    </recommendedName>
</protein>
<evidence type="ECO:0000313" key="1">
    <source>
        <dbReference type="EMBL" id="RCW16311.1"/>
    </source>
</evidence>
<dbReference type="AlphaFoldDB" id="A0A368UBE5"/>
<dbReference type="EMBL" id="NETH01000054">
    <property type="protein sequence ID" value="RCW16311.1"/>
    <property type="molecule type" value="Genomic_DNA"/>
</dbReference>
<name>A0A368UBE5_9STRE</name>